<name>A0ABQ7QL70_PLUXY</name>
<gene>
    <name evidence="2" type="ORF">JYU34_009939</name>
</gene>
<sequence length="53" mass="5710">MCVRRARTDKNEAGTSPTETGSVGSRRGKTNRSRPSTLDRPPRRSGPPGRTSA</sequence>
<accession>A0ABQ7QL70</accession>
<organism evidence="2 3">
    <name type="scientific">Plutella xylostella</name>
    <name type="common">Diamondback moth</name>
    <name type="synonym">Plutella maculipennis</name>
    <dbReference type="NCBI Taxonomy" id="51655"/>
    <lineage>
        <taxon>Eukaryota</taxon>
        <taxon>Metazoa</taxon>
        <taxon>Ecdysozoa</taxon>
        <taxon>Arthropoda</taxon>
        <taxon>Hexapoda</taxon>
        <taxon>Insecta</taxon>
        <taxon>Pterygota</taxon>
        <taxon>Neoptera</taxon>
        <taxon>Endopterygota</taxon>
        <taxon>Lepidoptera</taxon>
        <taxon>Glossata</taxon>
        <taxon>Ditrysia</taxon>
        <taxon>Yponomeutoidea</taxon>
        <taxon>Plutellidae</taxon>
        <taxon>Plutella</taxon>
    </lineage>
</organism>
<evidence type="ECO:0000313" key="3">
    <source>
        <dbReference type="Proteomes" id="UP000823941"/>
    </source>
</evidence>
<feature type="region of interest" description="Disordered" evidence="1">
    <location>
        <begin position="1"/>
        <end position="53"/>
    </location>
</feature>
<comment type="caution">
    <text evidence="2">The sequence shown here is derived from an EMBL/GenBank/DDBJ whole genome shotgun (WGS) entry which is preliminary data.</text>
</comment>
<feature type="compositionally biased region" description="Basic and acidic residues" evidence="1">
    <location>
        <begin position="1"/>
        <end position="12"/>
    </location>
</feature>
<dbReference type="Proteomes" id="UP000823941">
    <property type="component" value="Chromosome 13"/>
</dbReference>
<evidence type="ECO:0000256" key="1">
    <source>
        <dbReference type="SAM" id="MobiDB-lite"/>
    </source>
</evidence>
<feature type="compositionally biased region" description="Polar residues" evidence="1">
    <location>
        <begin position="13"/>
        <end position="23"/>
    </location>
</feature>
<keyword evidence="3" id="KW-1185">Reference proteome</keyword>
<dbReference type="EMBL" id="JAHIBW010000013">
    <property type="protein sequence ID" value="KAG7305795.1"/>
    <property type="molecule type" value="Genomic_DNA"/>
</dbReference>
<proteinExistence type="predicted"/>
<evidence type="ECO:0000313" key="2">
    <source>
        <dbReference type="EMBL" id="KAG7305795.1"/>
    </source>
</evidence>
<protein>
    <submittedName>
        <fullName evidence="2">Uncharacterized protein</fullName>
    </submittedName>
</protein>
<reference evidence="2 3" key="1">
    <citation type="submission" date="2021-06" db="EMBL/GenBank/DDBJ databases">
        <title>A haploid diamondback moth (Plutella xylostella L.) genome assembly resolves 31 chromosomes and identifies a diamide resistance mutation.</title>
        <authorList>
            <person name="Ward C.M."/>
            <person name="Perry K.D."/>
            <person name="Baker G."/>
            <person name="Powis K."/>
            <person name="Heckel D.G."/>
            <person name="Baxter S.W."/>
        </authorList>
    </citation>
    <scope>NUCLEOTIDE SEQUENCE [LARGE SCALE GENOMIC DNA]</scope>
    <source>
        <strain evidence="2 3">LV</strain>
        <tissue evidence="2">Single pupa</tissue>
    </source>
</reference>